<comment type="similarity">
    <text evidence="1">Belongs to the peptidase S45 family.</text>
</comment>
<dbReference type="PANTHER" id="PTHR34218:SF4">
    <property type="entry name" value="ACYL-HOMOSERINE LACTONE ACYLASE QUIP"/>
    <property type="match status" value="1"/>
</dbReference>
<dbReference type="RefSeq" id="WP_072714072.1">
    <property type="nucleotide sequence ID" value="NZ_FRAU01000001.1"/>
</dbReference>
<dbReference type="STRING" id="633813.SAMN04488087_0236"/>
<evidence type="ECO:0000313" key="2">
    <source>
        <dbReference type="EMBL" id="SHK08925.1"/>
    </source>
</evidence>
<dbReference type="Pfam" id="PF01804">
    <property type="entry name" value="Penicil_amidase"/>
    <property type="match status" value="2"/>
</dbReference>
<dbReference type="EMBL" id="FRAU01000001">
    <property type="protein sequence ID" value="SHK08925.1"/>
    <property type="molecule type" value="Genomic_DNA"/>
</dbReference>
<dbReference type="OrthoDB" id="1492595at2"/>
<proteinExistence type="inferred from homology"/>
<dbReference type="Gene3D" id="1.10.439.10">
    <property type="entry name" value="Penicillin Amidohydrolase, domain 1"/>
    <property type="match status" value="1"/>
</dbReference>
<dbReference type="InterPro" id="IPR023343">
    <property type="entry name" value="Penicillin_amidase_dom1"/>
</dbReference>
<evidence type="ECO:0000313" key="3">
    <source>
        <dbReference type="Proteomes" id="UP000185812"/>
    </source>
</evidence>
<sequence>MKRLLLLTALVLLVFVSYRYFFAGVRKQTFQRAVAGLQTPVTIQELPDHLITIQAATLKDALAALGYVHGRWHSWPLLLWRQAALGRQAEWFGPPLVPLDSLIHALLLPHQAQRAYERLSRNAQAYLKAYAHGLQTALQERAVRLRDELVLLGITAEPWLPWHSLAIERLMALLMLPDALKTALPVLSALQSWLHLHGFQHSMAWTRLLPDSSLQLTMRYVYGDLALPFFQEVLIALPHDTLRLVTIPGTLIFLAGQTRHQAWYLLPTARPATLEVQARTALALRSVLARFRLPGGDERLLHRQLDGDALVITELAPDTVRLLRWTGLTPVTDLPAWLALLSDTTASFHLFAGHGLLLTANGQWHLLGQPSVVESLTDGILIGQTDWHRWIAQRLRTLPPHPTPLNDTVSLWAQQQLATLLPVLDTMTFTDTLTREAYTLLRNWNASYDAASIGATIFDYWLHQYQQQTGTLPSSRAFSATSAQRLHTAFRKAVDMLALRLGPDLNLWRWERAHPRHLAFPAWSHLPHLPAASRYAPLQLPGEGHPSTIQWGVSSLLQELPAPAHWEGWMRFPQPTAFYVRRLWPRVNRFLARYQLSTQPSTSALQLAPPLRTFHLRPRKAHPLR</sequence>
<dbReference type="SUPFAM" id="SSF56235">
    <property type="entry name" value="N-terminal nucleophile aminohydrolases (Ntn hydrolases)"/>
    <property type="match status" value="1"/>
</dbReference>
<gene>
    <name evidence="2" type="ORF">SAMN04488087_0236</name>
</gene>
<dbReference type="Gene3D" id="1.10.1400.10">
    <property type="match status" value="1"/>
</dbReference>
<evidence type="ECO:0000256" key="1">
    <source>
        <dbReference type="ARBA" id="ARBA00006586"/>
    </source>
</evidence>
<dbReference type="InterPro" id="IPR043147">
    <property type="entry name" value="Penicillin_amidase_A-knob"/>
</dbReference>
<dbReference type="AlphaFoldDB" id="A0A1M6PLV8"/>
<dbReference type="InterPro" id="IPR002692">
    <property type="entry name" value="S45"/>
</dbReference>
<reference evidence="3" key="1">
    <citation type="submission" date="2016-11" db="EMBL/GenBank/DDBJ databases">
        <authorList>
            <person name="Varghese N."/>
            <person name="Submissions S."/>
        </authorList>
    </citation>
    <scope>NUCLEOTIDE SEQUENCE [LARGE SCALE GENOMIC DNA]</scope>
    <source>
        <strain evidence="3">DSM 22212</strain>
    </source>
</reference>
<protein>
    <submittedName>
        <fullName evidence="2">Penicillin amidase</fullName>
    </submittedName>
</protein>
<dbReference type="InterPro" id="IPR029055">
    <property type="entry name" value="Ntn_hydrolases_N"/>
</dbReference>
<name>A0A1M6PLV8_9BACT</name>
<accession>A0A1M6PLV8</accession>
<organism evidence="2 3">
    <name type="scientific">Rhodothermus profundi</name>
    <dbReference type="NCBI Taxonomy" id="633813"/>
    <lineage>
        <taxon>Bacteria</taxon>
        <taxon>Pseudomonadati</taxon>
        <taxon>Rhodothermota</taxon>
        <taxon>Rhodothermia</taxon>
        <taxon>Rhodothermales</taxon>
        <taxon>Rhodothermaceae</taxon>
        <taxon>Rhodothermus</taxon>
    </lineage>
</organism>
<keyword evidence="3" id="KW-1185">Reference proteome</keyword>
<dbReference type="GO" id="GO:0017000">
    <property type="term" value="P:antibiotic biosynthetic process"/>
    <property type="evidence" value="ECO:0007669"/>
    <property type="project" value="InterPro"/>
</dbReference>
<dbReference type="PANTHER" id="PTHR34218">
    <property type="entry name" value="PEPTIDASE S45 PENICILLIN AMIDASE"/>
    <property type="match status" value="1"/>
</dbReference>
<dbReference type="GO" id="GO:0016811">
    <property type="term" value="F:hydrolase activity, acting on carbon-nitrogen (but not peptide) bonds, in linear amides"/>
    <property type="evidence" value="ECO:0007669"/>
    <property type="project" value="InterPro"/>
</dbReference>
<dbReference type="Proteomes" id="UP000185812">
    <property type="component" value="Unassembled WGS sequence"/>
</dbReference>